<sequence>MIVGNGLSEGPPDTPVEVVVPPVLSPVKNPSIHVFKKRRKVQERLFLRPLASGSSGPTAITGPEPSADLVLEEPVLELESFAKPPRTMPRRKLTKNHISGNTSPIKSRVVGRHLASSFSESDLLTRHASIPRASTPHAFNDAVNPPPGTHVATLADSLSTVFVNNQFGGSVNTGSGPLELYPDIRDYCQRGPVAAVCRELGVFWLTNMLRTYDMPQAAPVDCSKVEKQLQQVVTQAKMHFEATGADFTQALMDAVAANILSYCASSGDFMHTVASHYRELLTRLPQLLDERERKLAKALATIASLEQTVEELRVANDTLGERKVQAYEARDVAEKAQQESLLRCADMEAVVQAAVATELASAKALRECQLKCQEQQYEHDIKTNLLQIESQDLRTTIQELQMALDDKAAAIVSFAKVQDARDAAIVRIDVRLLLYGVGEYELTQQLSTLTAAHSALALRHEDLTRTQHVLLFRIGVFEATKDAIVAPPSRSSPSVFTAKARAAEEELHALRLKVAEQQHQQGLAQQEFMRKEARIKDLEFQLEDKRHELAAVQSAFTALGQQHGVLQARLQALPGPYTAEISEYKNQLAALTDNKSDLLKDYGRVVQERDAAVAQSTHDRAKAARLEGGLKRIMHKFRAVDTARTTTGLGLRSELRGFQDILSSACRDLKERFATALESKTALVAQMRSLQVAAIGRDPAVLFTLRLFQEKLGLLRETWQVLRHESSASIHALASAQEGQLVELRQRIKKAQARFFAKKPTIATKGLGGTKFKSVDGAFDGSTQTDTGGLASDSDMAVQLNEALQPVIAATEAKLRRVMLKVDEQKQQLLEAIEREATYRNQLQALERRHAPTFTIAPSVNHVAGLYDMLHANLDAIEDSLEAEPCLFVETHRGADADEVLAQSLKDDRVRALTEKALFYTYRTAESTPPCDEPAPDTTAATLMPAARKVSDDAMVAALGTNPHGAVGKGSFPATTCEECAAGMNGLQPLGARGADAAVAGHGAPPSFVLGTEAFLNVADDVRARLSPAVLRECQSALAQERLTMQEAAAVCLLGDPASEALGQLHPQARQLPLAPTDGAIPPHDMRRELQQWQSRASSGVVSTRLLQLLGWDLHFDVASLGRGLHGRDWLLKQVRAMYHDKFVAESLEHTSLHVVLPLPEYILQWSGLKYGVQDLVVKNCEDLLRCVNEYCHLSIELSMFASFLDNTLGKSDLSVYLHARQLVIDCVGDLRQYNDDDVPKLSLDQALGVLARAFRCMLPRHREHALARFPQFVPQPPPIAVSSPVKSAEVSGATEQKPLPTWCVPPDPVTPPGDAFPVGHMRRASPPALAGLSSESPAAEERVDVDVHLLLLYIVLEFREERRRFFGLLARAAHKVGTAQTMEKDAFRHVLAATTPWADPVADLIFDEAAQDPSHRNRTSYGGVAIDSDHLVGVALRYYANLFALARFPIDNVNVVATSWQEELVAPAPQYHDRSKRLHALD</sequence>
<evidence type="ECO:0000313" key="3">
    <source>
        <dbReference type="Proteomes" id="UP000243579"/>
    </source>
</evidence>
<feature type="coiled-coil region" evidence="1">
    <location>
        <begin position="500"/>
        <end position="555"/>
    </location>
</feature>
<feature type="coiled-coil region" evidence="1">
    <location>
        <begin position="288"/>
        <end position="322"/>
    </location>
</feature>
<organism evidence="2 3">
    <name type="scientific">Achlya hypogyna</name>
    <name type="common">Oomycete</name>
    <name type="synonym">Protoachlya hypogyna</name>
    <dbReference type="NCBI Taxonomy" id="1202772"/>
    <lineage>
        <taxon>Eukaryota</taxon>
        <taxon>Sar</taxon>
        <taxon>Stramenopiles</taxon>
        <taxon>Oomycota</taxon>
        <taxon>Saprolegniomycetes</taxon>
        <taxon>Saprolegniales</taxon>
        <taxon>Achlyaceae</taxon>
        <taxon>Achlya</taxon>
    </lineage>
</organism>
<dbReference type="OrthoDB" id="69876at2759"/>
<evidence type="ECO:0000256" key="1">
    <source>
        <dbReference type="SAM" id="Coils"/>
    </source>
</evidence>
<comment type="caution">
    <text evidence="2">The sequence shown here is derived from an EMBL/GenBank/DDBJ whole genome shotgun (WGS) entry which is preliminary data.</text>
</comment>
<feature type="coiled-coil region" evidence="1">
    <location>
        <begin position="808"/>
        <end position="849"/>
    </location>
</feature>
<reference evidence="2 3" key="1">
    <citation type="journal article" date="2014" name="Genome Biol. Evol.">
        <title>The secreted proteins of Achlya hypogyna and Thraustotheca clavata identify the ancestral oomycete secretome and reveal gene acquisitions by horizontal gene transfer.</title>
        <authorList>
            <person name="Misner I."/>
            <person name="Blouin N."/>
            <person name="Leonard G."/>
            <person name="Richards T.A."/>
            <person name="Lane C.E."/>
        </authorList>
    </citation>
    <scope>NUCLEOTIDE SEQUENCE [LARGE SCALE GENOMIC DNA]</scope>
    <source>
        <strain evidence="2 3">ATCC 48635</strain>
    </source>
</reference>
<keyword evidence="3" id="KW-1185">Reference proteome</keyword>
<evidence type="ECO:0000313" key="2">
    <source>
        <dbReference type="EMBL" id="OQR85506.1"/>
    </source>
</evidence>
<keyword evidence="1" id="KW-0175">Coiled coil</keyword>
<name>A0A1V9YIK3_ACHHY</name>
<dbReference type="Proteomes" id="UP000243579">
    <property type="component" value="Unassembled WGS sequence"/>
</dbReference>
<accession>A0A1V9YIK3</accession>
<proteinExistence type="predicted"/>
<protein>
    <submittedName>
        <fullName evidence="2">Uncharacterized protein</fullName>
    </submittedName>
</protein>
<gene>
    <name evidence="2" type="ORF">ACHHYP_11749</name>
</gene>
<dbReference type="EMBL" id="JNBR01001665">
    <property type="protein sequence ID" value="OQR85506.1"/>
    <property type="molecule type" value="Genomic_DNA"/>
</dbReference>